<dbReference type="InterPro" id="IPR015797">
    <property type="entry name" value="NUDIX_hydrolase-like_dom_sf"/>
</dbReference>
<dbReference type="InterPro" id="IPR020084">
    <property type="entry name" value="NUDIX_hydrolase_CS"/>
</dbReference>
<evidence type="ECO:0000259" key="10">
    <source>
        <dbReference type="PROSITE" id="PS51462"/>
    </source>
</evidence>
<dbReference type="InterPro" id="IPR002303">
    <property type="entry name" value="Valyl-tRNA_ligase"/>
</dbReference>
<evidence type="ECO:0000256" key="8">
    <source>
        <dbReference type="ARBA" id="ARBA00029936"/>
    </source>
</evidence>
<accession>A0ABN7VB13</accession>
<dbReference type="Proteomes" id="UP000789901">
    <property type="component" value="Unassembled WGS sequence"/>
</dbReference>
<dbReference type="InterPro" id="IPR025709">
    <property type="entry name" value="Leu_tRNA-synth_edit"/>
</dbReference>
<evidence type="ECO:0000256" key="9">
    <source>
        <dbReference type="SAM" id="MobiDB-lite"/>
    </source>
</evidence>
<evidence type="ECO:0000256" key="3">
    <source>
        <dbReference type="ARBA" id="ARBA00022741"/>
    </source>
</evidence>
<keyword evidence="12" id="KW-1185">Reference proteome</keyword>
<organism evidence="11 12">
    <name type="scientific">Gigaspora margarita</name>
    <dbReference type="NCBI Taxonomy" id="4874"/>
    <lineage>
        <taxon>Eukaryota</taxon>
        <taxon>Fungi</taxon>
        <taxon>Fungi incertae sedis</taxon>
        <taxon>Mucoromycota</taxon>
        <taxon>Glomeromycotina</taxon>
        <taxon>Glomeromycetes</taxon>
        <taxon>Diversisporales</taxon>
        <taxon>Gigasporaceae</taxon>
        <taxon>Gigaspora</taxon>
    </lineage>
</organism>
<evidence type="ECO:0000256" key="6">
    <source>
        <dbReference type="ARBA" id="ARBA00022917"/>
    </source>
</evidence>
<dbReference type="InterPro" id="IPR009008">
    <property type="entry name" value="Val/Leu/Ile-tRNA-synth_edit"/>
</dbReference>
<evidence type="ECO:0000313" key="12">
    <source>
        <dbReference type="Proteomes" id="UP000789901"/>
    </source>
</evidence>
<gene>
    <name evidence="11" type="ORF">GMARGA_LOCUS16569</name>
</gene>
<dbReference type="PANTHER" id="PTHR11946:SF93">
    <property type="entry name" value="VALINE--TRNA LIGASE, CHLOROPLASTIC_MITOCHONDRIAL 2"/>
    <property type="match status" value="1"/>
</dbReference>
<dbReference type="PROSITE" id="PS51462">
    <property type="entry name" value="NUDIX"/>
    <property type="match status" value="1"/>
</dbReference>
<dbReference type="PRINTS" id="PR00502">
    <property type="entry name" value="NUDIXFAMILY"/>
</dbReference>
<dbReference type="PROSITE" id="PS00893">
    <property type="entry name" value="NUDIX_BOX"/>
    <property type="match status" value="1"/>
</dbReference>
<evidence type="ECO:0000256" key="2">
    <source>
        <dbReference type="ARBA" id="ARBA00022598"/>
    </source>
</evidence>
<dbReference type="SUPFAM" id="SSF52374">
    <property type="entry name" value="Nucleotidylyl transferase"/>
    <property type="match status" value="1"/>
</dbReference>
<dbReference type="Gene3D" id="3.90.79.10">
    <property type="entry name" value="Nucleoside Triphosphate Pyrophosphohydrolase"/>
    <property type="match status" value="1"/>
</dbReference>
<comment type="caution">
    <text evidence="11">The sequence shown here is derived from an EMBL/GenBank/DDBJ whole genome shotgun (WGS) entry which is preliminary data.</text>
</comment>
<dbReference type="InterPro" id="IPR020476">
    <property type="entry name" value="Nudix_hydrolase"/>
</dbReference>
<evidence type="ECO:0000256" key="7">
    <source>
        <dbReference type="ARBA" id="ARBA00023146"/>
    </source>
</evidence>
<dbReference type="SUPFAM" id="SSF55811">
    <property type="entry name" value="Nudix"/>
    <property type="match status" value="1"/>
</dbReference>
<evidence type="ECO:0000256" key="4">
    <source>
        <dbReference type="ARBA" id="ARBA00022801"/>
    </source>
</evidence>
<protein>
    <recommendedName>
        <fullName evidence="1">valine--tRNA ligase</fullName>
        <ecNumber evidence="1">6.1.1.9</ecNumber>
    </recommendedName>
    <alternativeName>
        <fullName evidence="8">Valyl-tRNA synthetase</fullName>
    </alternativeName>
</protein>
<evidence type="ECO:0000256" key="5">
    <source>
        <dbReference type="ARBA" id="ARBA00022840"/>
    </source>
</evidence>
<keyword evidence="4" id="KW-0378">Hydrolase</keyword>
<dbReference type="InterPro" id="IPR000086">
    <property type="entry name" value="NUDIX_hydrolase_dom"/>
</dbReference>
<evidence type="ECO:0000313" key="11">
    <source>
        <dbReference type="EMBL" id="CAG8752693.1"/>
    </source>
</evidence>
<reference evidence="11 12" key="1">
    <citation type="submission" date="2021-06" db="EMBL/GenBank/DDBJ databases">
        <authorList>
            <person name="Kallberg Y."/>
            <person name="Tangrot J."/>
            <person name="Rosling A."/>
        </authorList>
    </citation>
    <scope>NUCLEOTIDE SEQUENCE [LARGE SCALE GENOMIC DNA]</scope>
    <source>
        <strain evidence="11 12">120-4 pot B 10/14</strain>
    </source>
</reference>
<feature type="region of interest" description="Disordered" evidence="9">
    <location>
        <begin position="154"/>
        <end position="179"/>
    </location>
</feature>
<dbReference type="Pfam" id="PF00133">
    <property type="entry name" value="tRNA-synt_1"/>
    <property type="match status" value="1"/>
</dbReference>
<feature type="domain" description="Nudix hydrolase" evidence="10">
    <location>
        <begin position="133"/>
        <end position="303"/>
    </location>
</feature>
<keyword evidence="6" id="KW-0648">Protein biosynthesis</keyword>
<dbReference type="EC" id="6.1.1.9" evidence="1"/>
<dbReference type="InterPro" id="IPR002300">
    <property type="entry name" value="aa-tRNA-synth_Ia"/>
</dbReference>
<keyword evidence="5" id="KW-0067">ATP-binding</keyword>
<proteinExistence type="predicted"/>
<feature type="non-terminal residue" evidence="11">
    <location>
        <position position="1"/>
    </location>
</feature>
<dbReference type="InterPro" id="IPR014729">
    <property type="entry name" value="Rossmann-like_a/b/a_fold"/>
</dbReference>
<dbReference type="Gene3D" id="3.40.50.620">
    <property type="entry name" value="HUPs"/>
    <property type="match status" value="1"/>
</dbReference>
<dbReference type="Pfam" id="PF13603">
    <property type="entry name" value="tRNA-synt_1_2"/>
    <property type="match status" value="1"/>
</dbReference>
<keyword evidence="2" id="KW-0436">Ligase</keyword>
<evidence type="ECO:0000256" key="1">
    <source>
        <dbReference type="ARBA" id="ARBA00013169"/>
    </source>
</evidence>
<keyword evidence="7" id="KW-0030">Aminoacyl-tRNA synthetase</keyword>
<dbReference type="EMBL" id="CAJVQB010012089">
    <property type="protein sequence ID" value="CAG8752693.1"/>
    <property type="molecule type" value="Genomic_DNA"/>
</dbReference>
<dbReference type="Gene3D" id="3.90.740.10">
    <property type="entry name" value="Valyl/Leucyl/Isoleucyl-tRNA synthetase, editing domain"/>
    <property type="match status" value="1"/>
</dbReference>
<dbReference type="PANTHER" id="PTHR11946">
    <property type="entry name" value="VALYL-TRNA SYNTHETASES"/>
    <property type="match status" value="1"/>
</dbReference>
<sequence>HALNSVLQDFLVRLSYLQKNPIKWIAGIDHAGIATQSKIEKLKLAKLDTDEGKRAYTLQTWYPQNRKIFTQQWQRLGLLLDYEKARFTLDPTIQDQVKEAFIKLYQDGLIFRGKKLVNWDPQLQSVISDIEVEHRPAQSKLYYLKYPLLTSDERSTKKNINQPPRGKIEPGETPEEAAKREVFEETNLTITDLEKIEKKIFFFPDQEIKDQPRPETIFADVALLVNPHDKRYQKYLGQQIQHPITKKIIPILAEEKVEITFGTGVLKCTPGHDFTDYELGQKHQLPVVSCCDEKGILNELAGE</sequence>
<keyword evidence="3" id="KW-0547">Nucleotide-binding</keyword>
<name>A0ABN7VB13_GIGMA</name>
<feature type="compositionally biased region" description="Basic and acidic residues" evidence="9">
    <location>
        <begin position="166"/>
        <end position="179"/>
    </location>
</feature>
<dbReference type="SUPFAM" id="SSF50677">
    <property type="entry name" value="ValRS/IleRS/LeuRS editing domain"/>
    <property type="match status" value="1"/>
</dbReference>